<dbReference type="AlphaFoldDB" id="A0A9E8MV71"/>
<dbReference type="InterPro" id="IPR027039">
    <property type="entry name" value="Crtac1"/>
</dbReference>
<dbReference type="PANTHER" id="PTHR16026">
    <property type="entry name" value="CARTILAGE ACIDIC PROTEIN 1"/>
    <property type="match status" value="1"/>
</dbReference>
<accession>A0A9E8MV71</accession>
<evidence type="ECO:0000259" key="1">
    <source>
        <dbReference type="Pfam" id="PF07593"/>
    </source>
</evidence>
<organism evidence="2 3">
    <name type="scientific">Lacinutrix neustonica</name>
    <dbReference type="NCBI Taxonomy" id="2980107"/>
    <lineage>
        <taxon>Bacteria</taxon>
        <taxon>Pseudomonadati</taxon>
        <taxon>Bacteroidota</taxon>
        <taxon>Flavobacteriia</taxon>
        <taxon>Flavobacteriales</taxon>
        <taxon>Flavobacteriaceae</taxon>
        <taxon>Lacinutrix</taxon>
    </lineage>
</organism>
<evidence type="ECO:0000313" key="3">
    <source>
        <dbReference type="Proteomes" id="UP001164705"/>
    </source>
</evidence>
<sequence>MATRDVKINRDAIGSSLVLNSDNHKNIWREIHSTTGYLSVHPKIQHFGLGKDLSVNITIKWSNGEIFTLNNVKTNHAFQITYPNTLLQI</sequence>
<name>A0A9E8MV71_9FLAO</name>
<dbReference type="Pfam" id="PF07593">
    <property type="entry name" value="UnbV_ASPIC"/>
    <property type="match status" value="1"/>
</dbReference>
<gene>
    <name evidence="2" type="ORF">N7U66_20300</name>
</gene>
<feature type="domain" description="ASPIC/UnbV" evidence="1">
    <location>
        <begin position="12"/>
        <end position="76"/>
    </location>
</feature>
<dbReference type="InterPro" id="IPR011519">
    <property type="entry name" value="UnbV_ASPIC"/>
</dbReference>
<dbReference type="Proteomes" id="UP001164705">
    <property type="component" value="Chromosome"/>
</dbReference>
<dbReference type="PANTHER" id="PTHR16026:SF0">
    <property type="entry name" value="CARTILAGE ACIDIC PROTEIN 1"/>
    <property type="match status" value="1"/>
</dbReference>
<evidence type="ECO:0000313" key="2">
    <source>
        <dbReference type="EMBL" id="WAC02093.1"/>
    </source>
</evidence>
<keyword evidence="3" id="KW-1185">Reference proteome</keyword>
<dbReference type="EMBL" id="CP113088">
    <property type="protein sequence ID" value="WAC02093.1"/>
    <property type="molecule type" value="Genomic_DNA"/>
</dbReference>
<dbReference type="KEGG" id="lnu:N7U66_20300"/>
<protein>
    <submittedName>
        <fullName evidence="2">ASPIC/UnbV domain-containing protein</fullName>
    </submittedName>
</protein>
<proteinExistence type="predicted"/>
<reference evidence="2" key="1">
    <citation type="submission" date="2022-11" db="EMBL/GenBank/DDBJ databases">
        <title>Lacinutrix neustonica HL-RS19T sp. nov., isolated from the surface microlayer sample of brackish Lake Shihwa.</title>
        <authorList>
            <person name="Choi J.Y."/>
            <person name="Hwang C.Y."/>
        </authorList>
    </citation>
    <scope>NUCLEOTIDE SEQUENCE</scope>
    <source>
        <strain evidence="2">HL-RS19</strain>
    </source>
</reference>
<dbReference type="RefSeq" id="WP_267676690.1">
    <property type="nucleotide sequence ID" value="NZ_CP113088.1"/>
</dbReference>